<dbReference type="VEuPathDB" id="TrichDB:TVAGG3_1070950"/>
<gene>
    <name evidence="3" type="ORF">TVAG_286550</name>
</gene>
<dbReference type="PANTHER" id="PTHR16861:SF4">
    <property type="entry name" value="SH3 DOMAIN PROTEIN (AFU_ORTHOLOGUE AFUA_1G13610)"/>
    <property type="match status" value="1"/>
</dbReference>
<dbReference type="AlphaFoldDB" id="A2EPG9"/>
<keyword evidence="2" id="KW-0472">Membrane</keyword>
<feature type="transmembrane region" description="Helical" evidence="2">
    <location>
        <begin position="298"/>
        <end position="323"/>
    </location>
</feature>
<reference evidence="3" key="2">
    <citation type="journal article" date="2007" name="Science">
        <title>Draft genome sequence of the sexually transmitted pathogen Trichomonas vaginalis.</title>
        <authorList>
            <person name="Carlton J.M."/>
            <person name="Hirt R.P."/>
            <person name="Silva J.C."/>
            <person name="Delcher A.L."/>
            <person name="Schatz M."/>
            <person name="Zhao Q."/>
            <person name="Wortman J.R."/>
            <person name="Bidwell S.L."/>
            <person name="Alsmark U.C.M."/>
            <person name="Besteiro S."/>
            <person name="Sicheritz-Ponten T."/>
            <person name="Noel C.J."/>
            <person name="Dacks J.B."/>
            <person name="Foster P.G."/>
            <person name="Simillion C."/>
            <person name="Van de Peer Y."/>
            <person name="Miranda-Saavedra D."/>
            <person name="Barton G.J."/>
            <person name="Westrop G.D."/>
            <person name="Mueller S."/>
            <person name="Dessi D."/>
            <person name="Fiori P.L."/>
            <person name="Ren Q."/>
            <person name="Paulsen I."/>
            <person name="Zhang H."/>
            <person name="Bastida-Corcuera F.D."/>
            <person name="Simoes-Barbosa A."/>
            <person name="Brown M.T."/>
            <person name="Hayes R.D."/>
            <person name="Mukherjee M."/>
            <person name="Okumura C.Y."/>
            <person name="Schneider R."/>
            <person name="Smith A.J."/>
            <person name="Vanacova S."/>
            <person name="Villalvazo M."/>
            <person name="Haas B.J."/>
            <person name="Pertea M."/>
            <person name="Feldblyum T.V."/>
            <person name="Utterback T.R."/>
            <person name="Shu C.L."/>
            <person name="Osoegawa K."/>
            <person name="de Jong P.J."/>
            <person name="Hrdy I."/>
            <person name="Horvathova L."/>
            <person name="Zubacova Z."/>
            <person name="Dolezal P."/>
            <person name="Malik S.B."/>
            <person name="Logsdon J.M. Jr."/>
            <person name="Henze K."/>
            <person name="Gupta A."/>
            <person name="Wang C.C."/>
            <person name="Dunne R.L."/>
            <person name="Upcroft J.A."/>
            <person name="Upcroft P."/>
            <person name="White O."/>
            <person name="Salzberg S.L."/>
            <person name="Tang P."/>
            <person name="Chiu C.-H."/>
            <person name="Lee Y.-S."/>
            <person name="Embley T.M."/>
            <person name="Coombs G.H."/>
            <person name="Mottram J.C."/>
            <person name="Tachezy J."/>
            <person name="Fraser-Liggett C.M."/>
            <person name="Johnson P.J."/>
        </authorList>
    </citation>
    <scope>NUCLEOTIDE SEQUENCE [LARGE SCALE GENOMIC DNA]</scope>
    <source>
        <strain evidence="3">G3</strain>
    </source>
</reference>
<name>A2EPG9_TRIV3</name>
<dbReference type="EMBL" id="DS113448">
    <property type="protein sequence ID" value="EAY05477.1"/>
    <property type="molecule type" value="Genomic_DNA"/>
</dbReference>
<keyword evidence="2" id="KW-0812">Transmembrane</keyword>
<dbReference type="PANTHER" id="PTHR16861">
    <property type="entry name" value="GLYCOPROTEIN 38"/>
    <property type="match status" value="1"/>
</dbReference>
<evidence type="ECO:0000256" key="1">
    <source>
        <dbReference type="SAM" id="MobiDB-lite"/>
    </source>
</evidence>
<dbReference type="Proteomes" id="UP000001542">
    <property type="component" value="Unassembled WGS sequence"/>
</dbReference>
<sequence length="346" mass="37909">MLFSALVANVASAADLAGFDYATKFASECDYWLYPMWTVDYSFYNVEAGKTLCIVGSVILGANTSFKATAYFPKISSTANEYEESKEIENPVAVVGKYEFDNTKGQLSLIPVTKIKPSSPLRLQYVAAMPSLKLSYKANGNSYTAESNTFVSTARKDNVKLSFHIKSSSKRADALYSISNKNLTYKFNRDKEVTIQTNRDILGLSKPFTDYEGTVGTYKGITIQPILSAFDTATDITTGKITFSFSGDVKLSWEEAAASSADQNEEFYFPEFTASLTTKSGIFTKDDVDVKYPSGLPWWAILLIVIAVIIVIAIIVVVIILVIKKKKDKSSSSSSKKKNAEADGAA</sequence>
<protein>
    <submittedName>
        <fullName evidence="3">Uncharacterized protein</fullName>
    </submittedName>
</protein>
<feature type="region of interest" description="Disordered" evidence="1">
    <location>
        <begin position="327"/>
        <end position="346"/>
    </location>
</feature>
<proteinExistence type="predicted"/>
<organism evidence="3 4">
    <name type="scientific">Trichomonas vaginalis (strain ATCC PRA-98 / G3)</name>
    <dbReference type="NCBI Taxonomy" id="412133"/>
    <lineage>
        <taxon>Eukaryota</taxon>
        <taxon>Metamonada</taxon>
        <taxon>Parabasalia</taxon>
        <taxon>Trichomonadida</taxon>
        <taxon>Trichomonadidae</taxon>
        <taxon>Trichomonas</taxon>
    </lineage>
</organism>
<evidence type="ECO:0000256" key="2">
    <source>
        <dbReference type="SAM" id="Phobius"/>
    </source>
</evidence>
<reference evidence="3" key="1">
    <citation type="submission" date="2006-10" db="EMBL/GenBank/DDBJ databases">
        <authorList>
            <person name="Amadeo P."/>
            <person name="Zhao Q."/>
            <person name="Wortman J."/>
            <person name="Fraser-Liggett C."/>
            <person name="Carlton J."/>
        </authorList>
    </citation>
    <scope>NUCLEOTIDE SEQUENCE</scope>
    <source>
        <strain evidence="3">G3</strain>
    </source>
</reference>
<dbReference type="SMR" id="A2EPG9"/>
<dbReference type="VEuPathDB" id="TrichDB:TVAG_286550"/>
<keyword evidence="2" id="KW-1133">Transmembrane helix</keyword>
<keyword evidence="4" id="KW-1185">Reference proteome</keyword>
<accession>A2EPG9</accession>
<evidence type="ECO:0000313" key="4">
    <source>
        <dbReference type="Proteomes" id="UP000001542"/>
    </source>
</evidence>
<evidence type="ECO:0000313" key="3">
    <source>
        <dbReference type="EMBL" id="EAY05477.1"/>
    </source>
</evidence>
<dbReference type="InParanoid" id="A2EPG9"/>